<proteinExistence type="predicted"/>
<dbReference type="EMBL" id="BSXT01002914">
    <property type="protein sequence ID" value="GMF51503.1"/>
    <property type="molecule type" value="Genomic_DNA"/>
</dbReference>
<feature type="region of interest" description="Disordered" evidence="1">
    <location>
        <begin position="166"/>
        <end position="196"/>
    </location>
</feature>
<gene>
    <name evidence="3" type="ORF">Pfra01_002083300</name>
</gene>
<evidence type="ECO:0000256" key="2">
    <source>
        <dbReference type="SAM" id="Phobius"/>
    </source>
</evidence>
<dbReference type="OrthoDB" id="142660at2759"/>
<keyword evidence="2" id="KW-0812">Transmembrane</keyword>
<keyword evidence="4" id="KW-1185">Reference proteome</keyword>
<feature type="region of interest" description="Disordered" evidence="1">
    <location>
        <begin position="1"/>
        <end position="22"/>
    </location>
</feature>
<accession>A0A9W6Y001</accession>
<evidence type="ECO:0000256" key="1">
    <source>
        <dbReference type="SAM" id="MobiDB-lite"/>
    </source>
</evidence>
<dbReference type="AlphaFoldDB" id="A0A9W6Y001"/>
<reference evidence="3" key="1">
    <citation type="submission" date="2023-04" db="EMBL/GenBank/DDBJ databases">
        <title>Phytophthora fragariaefolia NBRC 109709.</title>
        <authorList>
            <person name="Ichikawa N."/>
            <person name="Sato H."/>
            <person name="Tonouchi N."/>
        </authorList>
    </citation>
    <scope>NUCLEOTIDE SEQUENCE</scope>
    <source>
        <strain evidence="3">NBRC 109709</strain>
    </source>
</reference>
<keyword evidence="2" id="KW-0472">Membrane</keyword>
<keyword evidence="2" id="KW-1133">Transmembrane helix</keyword>
<dbReference type="Proteomes" id="UP001165121">
    <property type="component" value="Unassembled WGS sequence"/>
</dbReference>
<evidence type="ECO:0000313" key="4">
    <source>
        <dbReference type="Proteomes" id="UP001165121"/>
    </source>
</evidence>
<feature type="transmembrane region" description="Helical" evidence="2">
    <location>
        <begin position="348"/>
        <end position="367"/>
    </location>
</feature>
<evidence type="ECO:0000313" key="3">
    <source>
        <dbReference type="EMBL" id="GMF51503.1"/>
    </source>
</evidence>
<protein>
    <submittedName>
        <fullName evidence="3">Unnamed protein product</fullName>
    </submittedName>
</protein>
<sequence length="413" mass="46225">MDFVVTPGSSPQSADLMAEPQGRIDVPESEIIKALNKWQTHRDEWGPCEASQHLKYPRGTLIGWRNKYSDPSLTKDPAPHRPANRLRTAGAGRKRKVPDYENSVLDYYTECIRQDGKVTNQDILSYCHTKPEFILKSDGAQNVWVSLVMARNKDIVVPPQDVDVAESPAAAGQDGTTAPEPAIQQTSDISCPEKGEDIVGEQGTRQTAAGNSARNEAADAVNLVEGNSNSGGGNQTLIPLKTLQKLYSLRDRDKSAKFLFRYLNEEKSTSSAQKTVGIYADDLFSVELCQPLTNPFTDFVIYKGLTRGKGSVFFFFWHVTFLSIDHIDQSEKSFSGVKELVDKVDFKFFPFVLILFRVMGIGACLRWRILCKRQLNALTSIPYRQSTSPTTYLTWLHYTSPKLAAIKFRSKKK</sequence>
<organism evidence="3 4">
    <name type="scientific">Phytophthora fragariaefolia</name>
    <dbReference type="NCBI Taxonomy" id="1490495"/>
    <lineage>
        <taxon>Eukaryota</taxon>
        <taxon>Sar</taxon>
        <taxon>Stramenopiles</taxon>
        <taxon>Oomycota</taxon>
        <taxon>Peronosporomycetes</taxon>
        <taxon>Peronosporales</taxon>
        <taxon>Peronosporaceae</taxon>
        <taxon>Phytophthora</taxon>
    </lineage>
</organism>
<name>A0A9W6Y001_9STRA</name>
<comment type="caution">
    <text evidence="3">The sequence shown here is derived from an EMBL/GenBank/DDBJ whole genome shotgun (WGS) entry which is preliminary data.</text>
</comment>